<dbReference type="Proteomes" id="UP000054805">
    <property type="component" value="Unassembled WGS sequence"/>
</dbReference>
<dbReference type="EMBL" id="JYDS01000070">
    <property type="protein sequence ID" value="KRZ27482.1"/>
    <property type="molecule type" value="Genomic_DNA"/>
</dbReference>
<evidence type="ECO:0000313" key="2">
    <source>
        <dbReference type="EMBL" id="KRZ27482.1"/>
    </source>
</evidence>
<gene>
    <name evidence="2" type="ORF">T4B_8201</name>
</gene>
<keyword evidence="1" id="KW-1133">Transmembrane helix</keyword>
<keyword evidence="1" id="KW-0812">Transmembrane</keyword>
<sequence length="66" mass="7628">MPIENTGFERMRGICRRHIPIPLAITHAIAKYIKRRIRKCVLSPNAAFIFVNQITAFIIYLTISQT</sequence>
<feature type="transmembrane region" description="Helical" evidence="1">
    <location>
        <begin position="41"/>
        <end position="63"/>
    </location>
</feature>
<reference evidence="2 3" key="1">
    <citation type="submission" date="2015-01" db="EMBL/GenBank/DDBJ databases">
        <title>Evolution of Trichinella species and genotypes.</title>
        <authorList>
            <person name="Korhonen P.K."/>
            <person name="Edoardo P."/>
            <person name="Giuseppe L.R."/>
            <person name="Gasser R.B."/>
        </authorList>
    </citation>
    <scope>NUCLEOTIDE SEQUENCE [LARGE SCALE GENOMIC DNA]</scope>
    <source>
        <strain evidence="2">ISS588</strain>
    </source>
</reference>
<name>A0A0V1IXJ6_TRIPS</name>
<dbReference type="AlphaFoldDB" id="A0A0V1IXJ6"/>
<organism evidence="2 3">
    <name type="scientific">Trichinella pseudospiralis</name>
    <name type="common">Parasitic roundworm</name>
    <dbReference type="NCBI Taxonomy" id="6337"/>
    <lineage>
        <taxon>Eukaryota</taxon>
        <taxon>Metazoa</taxon>
        <taxon>Ecdysozoa</taxon>
        <taxon>Nematoda</taxon>
        <taxon>Enoplea</taxon>
        <taxon>Dorylaimia</taxon>
        <taxon>Trichinellida</taxon>
        <taxon>Trichinellidae</taxon>
        <taxon>Trichinella</taxon>
    </lineage>
</organism>
<evidence type="ECO:0000256" key="1">
    <source>
        <dbReference type="SAM" id="Phobius"/>
    </source>
</evidence>
<evidence type="ECO:0000313" key="3">
    <source>
        <dbReference type="Proteomes" id="UP000054805"/>
    </source>
</evidence>
<keyword evidence="3" id="KW-1185">Reference proteome</keyword>
<keyword evidence="1" id="KW-0472">Membrane</keyword>
<comment type="caution">
    <text evidence="2">The sequence shown here is derived from an EMBL/GenBank/DDBJ whole genome shotgun (WGS) entry which is preliminary data.</text>
</comment>
<proteinExistence type="predicted"/>
<protein>
    <submittedName>
        <fullName evidence="2">Uncharacterized protein</fullName>
    </submittedName>
</protein>
<accession>A0A0V1IXJ6</accession>